<reference evidence="1" key="1">
    <citation type="journal article" date="2020" name="New Phytol.">
        <title>Comparative genomics reveals dynamic genome evolution in host specialist ectomycorrhizal fungi.</title>
        <authorList>
            <person name="Lofgren L.A."/>
            <person name="Nguyen N.H."/>
            <person name="Vilgalys R."/>
            <person name="Ruytinx J."/>
            <person name="Liao H.L."/>
            <person name="Branco S."/>
            <person name="Kuo A."/>
            <person name="LaButti K."/>
            <person name="Lipzen A."/>
            <person name="Andreopoulos W."/>
            <person name="Pangilinan J."/>
            <person name="Riley R."/>
            <person name="Hundley H."/>
            <person name="Na H."/>
            <person name="Barry K."/>
            <person name="Grigoriev I.V."/>
            <person name="Stajich J.E."/>
            <person name="Kennedy P.G."/>
        </authorList>
    </citation>
    <scope>NUCLEOTIDE SEQUENCE</scope>
    <source>
        <strain evidence="1">S12</strain>
    </source>
</reference>
<feature type="non-terminal residue" evidence="1">
    <location>
        <position position="1"/>
    </location>
</feature>
<organism evidence="1 2">
    <name type="scientific">Suillus plorans</name>
    <dbReference type="NCBI Taxonomy" id="116603"/>
    <lineage>
        <taxon>Eukaryota</taxon>
        <taxon>Fungi</taxon>
        <taxon>Dikarya</taxon>
        <taxon>Basidiomycota</taxon>
        <taxon>Agaricomycotina</taxon>
        <taxon>Agaricomycetes</taxon>
        <taxon>Agaricomycetidae</taxon>
        <taxon>Boletales</taxon>
        <taxon>Suillineae</taxon>
        <taxon>Suillaceae</taxon>
        <taxon>Suillus</taxon>
    </lineage>
</organism>
<gene>
    <name evidence="1" type="ORF">HD556DRAFT_1221805</name>
</gene>
<name>A0A9P7DM98_9AGAM</name>
<dbReference type="GeneID" id="64590583"/>
<sequence length="236" mass="26822">TTMDITSAILPVGAEGFELSHTGGEYELYSELSGIKCYDHCDRTNQIVKMAEAWASQYEDLTDTYLQYMEEQPSDVSGDDADQFTIEVIDIFDRSFHVFRHMSPYLNVSLMRQGCIGASPIKPTVAITIRTLAVYRQTHRVCPRLSIHAEAKKLCHLHQVSAFNFYLADQLRVAFDVYLEVQCHVDARVDSVLGHDSPNWHMLNACPACHYEVNYEPAMPFSFQLSMDRNNSAKLV</sequence>
<dbReference type="Proteomes" id="UP000719766">
    <property type="component" value="Unassembled WGS sequence"/>
</dbReference>
<accession>A0A9P7DM98</accession>
<proteinExistence type="predicted"/>
<dbReference type="EMBL" id="JABBWE010000014">
    <property type="protein sequence ID" value="KAG1798277.1"/>
    <property type="molecule type" value="Genomic_DNA"/>
</dbReference>
<dbReference type="RefSeq" id="XP_041163088.1">
    <property type="nucleotide sequence ID" value="XM_041296819.1"/>
</dbReference>
<keyword evidence="2" id="KW-1185">Reference proteome</keyword>
<evidence type="ECO:0000313" key="2">
    <source>
        <dbReference type="Proteomes" id="UP000719766"/>
    </source>
</evidence>
<feature type="non-terminal residue" evidence="1">
    <location>
        <position position="236"/>
    </location>
</feature>
<comment type="caution">
    <text evidence="1">The sequence shown here is derived from an EMBL/GenBank/DDBJ whole genome shotgun (WGS) entry which is preliminary data.</text>
</comment>
<dbReference type="OrthoDB" id="3251205at2759"/>
<evidence type="ECO:0000313" key="1">
    <source>
        <dbReference type="EMBL" id="KAG1798277.1"/>
    </source>
</evidence>
<dbReference type="AlphaFoldDB" id="A0A9P7DM98"/>
<protein>
    <submittedName>
        <fullName evidence="1">Uncharacterized protein</fullName>
    </submittedName>
</protein>